<name>A0A437LY97_9SPHN</name>
<evidence type="ECO:0000313" key="1">
    <source>
        <dbReference type="EMBL" id="RVT90352.1"/>
    </source>
</evidence>
<dbReference type="Proteomes" id="UP000282971">
    <property type="component" value="Unassembled WGS sequence"/>
</dbReference>
<gene>
    <name evidence="1" type="ORF">EOD43_18980</name>
</gene>
<reference evidence="1 2" key="1">
    <citation type="submission" date="2019-01" db="EMBL/GenBank/DDBJ databases">
        <authorList>
            <person name="Chen W.-M."/>
        </authorList>
    </citation>
    <scope>NUCLEOTIDE SEQUENCE [LARGE SCALE GENOMIC DNA]</scope>
    <source>
        <strain evidence="1 2">CCP-7</strain>
    </source>
</reference>
<dbReference type="RefSeq" id="WP_127745608.1">
    <property type="nucleotide sequence ID" value="NZ_SACN01000003.1"/>
</dbReference>
<protein>
    <submittedName>
        <fullName evidence="1">Uncharacterized protein</fullName>
    </submittedName>
</protein>
<proteinExistence type="predicted"/>
<dbReference type="EMBL" id="SACN01000003">
    <property type="protein sequence ID" value="RVT90352.1"/>
    <property type="molecule type" value="Genomic_DNA"/>
</dbReference>
<sequence>MDEEHSYYYHRAEQELELAQRAAGPEATKVHYVLAGYYLNLAFGSSATAPAPDDAVRGFVARASGTDDR</sequence>
<accession>A0A437LY97</accession>
<keyword evidence="2" id="KW-1185">Reference proteome</keyword>
<evidence type="ECO:0000313" key="2">
    <source>
        <dbReference type="Proteomes" id="UP000282971"/>
    </source>
</evidence>
<comment type="caution">
    <text evidence="1">The sequence shown here is derived from an EMBL/GenBank/DDBJ whole genome shotgun (WGS) entry which is preliminary data.</text>
</comment>
<organism evidence="1 2">
    <name type="scientific">Sphingomonas crocodyli</name>
    <dbReference type="NCBI Taxonomy" id="1979270"/>
    <lineage>
        <taxon>Bacteria</taxon>
        <taxon>Pseudomonadati</taxon>
        <taxon>Pseudomonadota</taxon>
        <taxon>Alphaproteobacteria</taxon>
        <taxon>Sphingomonadales</taxon>
        <taxon>Sphingomonadaceae</taxon>
        <taxon>Sphingomonas</taxon>
    </lineage>
</organism>
<dbReference type="AlphaFoldDB" id="A0A437LY97"/>